<comment type="subcellular location">
    <subcellularLocation>
        <location evidence="5">Membrane</location>
        <topology evidence="5">Single-pass membrane protein</topology>
    </subcellularLocation>
</comment>
<gene>
    <name evidence="6" type="ORF">NQ318_019881</name>
</gene>
<evidence type="ECO:0000256" key="1">
    <source>
        <dbReference type="ARBA" id="ARBA00009995"/>
    </source>
</evidence>
<keyword evidence="5" id="KW-0732">Signal</keyword>
<dbReference type="GO" id="GO:0016020">
    <property type="term" value="C:membrane"/>
    <property type="evidence" value="ECO:0007669"/>
    <property type="project" value="UniProtKB-SubCell"/>
</dbReference>
<evidence type="ECO:0000256" key="5">
    <source>
        <dbReference type="RuleBase" id="RU362059"/>
    </source>
</evidence>
<dbReference type="EC" id="2.4.1.17" evidence="5"/>
<evidence type="ECO:0000256" key="2">
    <source>
        <dbReference type="ARBA" id="ARBA00022676"/>
    </source>
</evidence>
<reference evidence="6" key="1">
    <citation type="journal article" date="2023" name="Insect Mol. Biol.">
        <title>Genome sequencing provides insights into the evolution of gene families encoding plant cell wall-degrading enzymes in longhorned beetles.</title>
        <authorList>
            <person name="Shin N.R."/>
            <person name="Okamura Y."/>
            <person name="Kirsch R."/>
            <person name="Pauchet Y."/>
        </authorList>
    </citation>
    <scope>NUCLEOTIDE SEQUENCE</scope>
    <source>
        <strain evidence="6">AMC_N1</strain>
    </source>
</reference>
<organism evidence="6 7">
    <name type="scientific">Aromia moschata</name>
    <dbReference type="NCBI Taxonomy" id="1265417"/>
    <lineage>
        <taxon>Eukaryota</taxon>
        <taxon>Metazoa</taxon>
        <taxon>Ecdysozoa</taxon>
        <taxon>Arthropoda</taxon>
        <taxon>Hexapoda</taxon>
        <taxon>Insecta</taxon>
        <taxon>Pterygota</taxon>
        <taxon>Neoptera</taxon>
        <taxon>Endopterygota</taxon>
        <taxon>Coleoptera</taxon>
        <taxon>Polyphaga</taxon>
        <taxon>Cucujiformia</taxon>
        <taxon>Chrysomeloidea</taxon>
        <taxon>Cerambycidae</taxon>
        <taxon>Cerambycinae</taxon>
        <taxon>Callichromatini</taxon>
        <taxon>Aromia</taxon>
    </lineage>
</organism>
<dbReference type="InterPro" id="IPR002213">
    <property type="entry name" value="UDP_glucos_trans"/>
</dbReference>
<comment type="catalytic activity">
    <reaction evidence="5">
        <text>glucuronate acceptor + UDP-alpha-D-glucuronate = acceptor beta-D-glucuronoside + UDP + H(+)</text>
        <dbReference type="Rhea" id="RHEA:21032"/>
        <dbReference type="ChEBI" id="CHEBI:15378"/>
        <dbReference type="ChEBI" id="CHEBI:58052"/>
        <dbReference type="ChEBI" id="CHEBI:58223"/>
        <dbReference type="ChEBI" id="CHEBI:132367"/>
        <dbReference type="ChEBI" id="CHEBI:132368"/>
        <dbReference type="EC" id="2.4.1.17"/>
    </reaction>
</comment>
<dbReference type="FunFam" id="3.40.50.2000:FF:000050">
    <property type="entry name" value="UDP-glucuronosyltransferase"/>
    <property type="match status" value="1"/>
</dbReference>
<evidence type="ECO:0000256" key="4">
    <source>
        <dbReference type="RuleBase" id="RU003718"/>
    </source>
</evidence>
<keyword evidence="5" id="KW-0472">Membrane</keyword>
<dbReference type="GO" id="GO:0015020">
    <property type="term" value="F:glucuronosyltransferase activity"/>
    <property type="evidence" value="ECO:0007669"/>
    <property type="project" value="UniProtKB-EC"/>
</dbReference>
<evidence type="ECO:0000256" key="3">
    <source>
        <dbReference type="ARBA" id="ARBA00022679"/>
    </source>
</evidence>
<feature type="transmembrane region" description="Helical" evidence="5">
    <location>
        <begin position="473"/>
        <end position="497"/>
    </location>
</feature>
<evidence type="ECO:0000313" key="6">
    <source>
        <dbReference type="EMBL" id="KAJ8951902.1"/>
    </source>
</evidence>
<dbReference type="PANTHER" id="PTHR48043:SF159">
    <property type="entry name" value="EG:EG0003.4 PROTEIN-RELATED"/>
    <property type="match status" value="1"/>
</dbReference>
<protein>
    <recommendedName>
        <fullName evidence="5">UDP-glucuronosyltransferase</fullName>
        <ecNumber evidence="5">2.4.1.17</ecNumber>
    </recommendedName>
</protein>
<keyword evidence="5" id="KW-0812">Transmembrane</keyword>
<dbReference type="Gene3D" id="3.40.50.2000">
    <property type="entry name" value="Glycogen Phosphorylase B"/>
    <property type="match status" value="1"/>
</dbReference>
<dbReference type="InterPro" id="IPR035595">
    <property type="entry name" value="UDP_glycos_trans_CS"/>
</dbReference>
<keyword evidence="3 4" id="KW-0808">Transferase</keyword>
<dbReference type="SUPFAM" id="SSF53756">
    <property type="entry name" value="UDP-Glycosyltransferase/glycogen phosphorylase"/>
    <property type="match status" value="1"/>
</dbReference>
<keyword evidence="5" id="KW-1133">Transmembrane helix</keyword>
<dbReference type="EMBL" id="JAPWTK010000078">
    <property type="protein sequence ID" value="KAJ8951902.1"/>
    <property type="molecule type" value="Genomic_DNA"/>
</dbReference>
<dbReference type="PROSITE" id="PS00375">
    <property type="entry name" value="UDPGT"/>
    <property type="match status" value="1"/>
</dbReference>
<evidence type="ECO:0000313" key="7">
    <source>
        <dbReference type="Proteomes" id="UP001162162"/>
    </source>
</evidence>
<dbReference type="Proteomes" id="UP001162162">
    <property type="component" value="Unassembled WGS sequence"/>
</dbReference>
<dbReference type="Pfam" id="PF00201">
    <property type="entry name" value="UDPGT"/>
    <property type="match status" value="1"/>
</dbReference>
<accession>A0AAV8YLR9</accession>
<keyword evidence="2 4" id="KW-0328">Glycosyltransferase</keyword>
<dbReference type="CDD" id="cd03784">
    <property type="entry name" value="GT1_Gtf-like"/>
    <property type="match status" value="1"/>
</dbReference>
<keyword evidence="7" id="KW-1185">Reference proteome</keyword>
<proteinExistence type="inferred from homology"/>
<dbReference type="InterPro" id="IPR050271">
    <property type="entry name" value="UDP-glycosyltransferase"/>
</dbReference>
<comment type="caution">
    <text evidence="6">The sequence shown here is derived from an EMBL/GenBank/DDBJ whole genome shotgun (WGS) entry which is preliminary data.</text>
</comment>
<name>A0AAV8YLR9_9CUCU</name>
<feature type="signal peptide" evidence="5">
    <location>
        <begin position="1"/>
        <end position="20"/>
    </location>
</feature>
<feature type="chain" id="PRO_5043085464" description="UDP-glucuronosyltransferase" evidence="5">
    <location>
        <begin position="21"/>
        <end position="517"/>
    </location>
</feature>
<dbReference type="PANTHER" id="PTHR48043">
    <property type="entry name" value="EG:EG0003.4 PROTEIN-RELATED"/>
    <property type="match status" value="1"/>
</dbReference>
<sequence length="517" mass="58849">MITFVLLPLTLSAVSTCAFAANILLAYDLPSPSHQIWNYALAEGLIAKGHNVTMLGPFTDRGKSSDKYHPLMVEGVLETLGKSIDMENFVRMSPLPFMKMYVEYTTAVCNYSYQTEGVKTLLNYPSDFKFDLIILDVTLSTCFYPLIQRFGYPPTIGETAFLLPSFVSSNFGNHLHPSYLPTFFVDYADDMGFFQRVANYLFTYGDAVVRQRYEMREMEEIVKPIFGTNVDSMSSLMRRMTLLLCNLNPALTYPQPLPPNIIPVGGLHVREAKKLPADLASVMDNATDGVILFCLGTNINSANLDLQTRRTLLSAFSKLKQTVLWKFETDDIDDLPKNVIVRKWLPQNDILGHHNTRLFISHGGALSTYEAIYHSVPIVGMPFFIDQRITVKNLVKRHIAKKLDFRSITMPILLHTINEVLTDPIYKKNMKEVSRRFRDQPQTPLDRAVFYAEYAMRHNGAQFLNPKSRDLPFLVSSSADVIIFLLSLFATFTWLLFKGVKRISLCLRRPTNKEKLN</sequence>
<comment type="similarity">
    <text evidence="1 4">Belongs to the UDP-glycosyltransferase family.</text>
</comment>
<dbReference type="AlphaFoldDB" id="A0AAV8YLR9"/>